<feature type="domain" description="HTH cro/C1-type" evidence="1">
    <location>
        <begin position="34"/>
        <end position="93"/>
    </location>
</feature>
<dbReference type="AlphaFoldDB" id="A0ABF7R133"/>
<organism evidence="2 3">
    <name type="scientific">Limosilactobacillus fermentum (strain NBRC 3956 / LMG 18251)</name>
    <name type="common">Lactobacillus fermentum</name>
    <dbReference type="NCBI Taxonomy" id="334390"/>
    <lineage>
        <taxon>Bacteria</taxon>
        <taxon>Bacillati</taxon>
        <taxon>Bacillota</taxon>
        <taxon>Bacilli</taxon>
        <taxon>Lactobacillales</taxon>
        <taxon>Lactobacillaceae</taxon>
        <taxon>Limosilactobacillus</taxon>
    </lineage>
</organism>
<sequence>MANVDFTFEGYLDMKKRITDLDMKITDLDMKNRITELREEKGLSMRKLSKSLKEKGLSLSTDSLSKYERGVRNPKIENWEKLAEFFKVPVDYLEGRGWSQDDVVEVLLFVIANRYHGFFDGPFYVEVDNGKVFKYGFDKVDLYSVDLKDLPGYKEKMKEYLKKQVTIDENEKGRKVTHSDDYLQDDYYDDYFDELVGVYAPNDEVVRQSLIDEIDNPTIDLASVLGGLLPGDEIRKIETAYIEFDFEDKLLEELHSRNETFFAFKKILLDNIKSLSDYAFLASIGEGWGMQPSPEYVIAKRLSDELQEKKFDSKMASFKVDPYKASKKNIDAMSVTSNDHELLFEIVAYLLDENKELKKRVDQLENKLPK</sequence>
<dbReference type="KEGG" id="lfe:LAF_0230"/>
<proteinExistence type="predicted"/>
<name>A0ABF7R133_LIMF3</name>
<evidence type="ECO:0000259" key="1">
    <source>
        <dbReference type="PROSITE" id="PS50943"/>
    </source>
</evidence>
<dbReference type="InterPro" id="IPR010982">
    <property type="entry name" value="Lambda_DNA-bd_dom_sf"/>
</dbReference>
<dbReference type="Proteomes" id="UP000001697">
    <property type="component" value="Chromosome"/>
</dbReference>
<reference evidence="2 3" key="1">
    <citation type="journal article" date="2008" name="DNA Res.">
        <title>Comparative genome analysis of Lactobacillus reuteri and Lactobacillus fermentum reveal a genomic island for reuterin and cobalamin production.</title>
        <authorList>
            <person name="Morita H."/>
            <person name="Toh H."/>
            <person name="Fukuda S."/>
            <person name="Horikawa H."/>
            <person name="Oshima K."/>
            <person name="Suzuki T."/>
            <person name="Murakami M."/>
            <person name="Hisamatsu S."/>
            <person name="Kato Y."/>
            <person name="Takizawa T."/>
            <person name="Fukuoka H."/>
            <person name="Yoshimura T."/>
            <person name="Itoh K."/>
            <person name="O'Sullivan D.J."/>
            <person name="McKay L.L."/>
            <person name="Ohno H."/>
            <person name="Kikuchi J."/>
            <person name="Masaoka T."/>
            <person name="Hattori M."/>
        </authorList>
    </citation>
    <scope>NUCLEOTIDE SEQUENCE [LARGE SCALE GENOMIC DNA]</scope>
    <source>
        <strain evidence="3">NBRC 3956 / LMG 18251</strain>
    </source>
</reference>
<dbReference type="EMBL" id="AP008937">
    <property type="protein sequence ID" value="BAG26566.1"/>
    <property type="molecule type" value="Genomic_DNA"/>
</dbReference>
<dbReference type="RefSeq" id="WP_012390812.1">
    <property type="nucleotide sequence ID" value="NC_010610.1"/>
</dbReference>
<evidence type="ECO:0000313" key="2">
    <source>
        <dbReference type="EMBL" id="BAG26566.1"/>
    </source>
</evidence>
<dbReference type="Pfam" id="PF01381">
    <property type="entry name" value="HTH_3"/>
    <property type="match status" value="1"/>
</dbReference>
<dbReference type="Gene3D" id="1.10.260.40">
    <property type="entry name" value="lambda repressor-like DNA-binding domains"/>
    <property type="match status" value="1"/>
</dbReference>
<evidence type="ECO:0000313" key="3">
    <source>
        <dbReference type="Proteomes" id="UP000001697"/>
    </source>
</evidence>
<dbReference type="CDD" id="cd00093">
    <property type="entry name" value="HTH_XRE"/>
    <property type="match status" value="1"/>
</dbReference>
<dbReference type="InterPro" id="IPR001387">
    <property type="entry name" value="Cro/C1-type_HTH"/>
</dbReference>
<dbReference type="SUPFAM" id="SSF47413">
    <property type="entry name" value="lambda repressor-like DNA-binding domains"/>
    <property type="match status" value="1"/>
</dbReference>
<accession>A0ABF7R133</accession>
<dbReference type="PROSITE" id="PS50943">
    <property type="entry name" value="HTH_CROC1"/>
    <property type="match status" value="1"/>
</dbReference>
<gene>
    <name evidence="2" type="ordered locus">LAF_0230</name>
</gene>
<dbReference type="SMART" id="SM00530">
    <property type="entry name" value="HTH_XRE"/>
    <property type="match status" value="1"/>
</dbReference>
<keyword evidence="3" id="KW-1185">Reference proteome</keyword>
<protein>
    <submittedName>
        <fullName evidence="2">Hypothetical phage protein</fullName>
    </submittedName>
</protein>